<reference evidence="2 3" key="1">
    <citation type="submission" date="2013-02" db="EMBL/GenBank/DDBJ databases">
        <authorList>
            <person name="Hannick L."/>
            <person name="Zafar N."/>
            <person name="Lorenzi H."/>
            <person name="Ali I.A."/>
            <person name="Petri W.P."/>
            <person name="Caler E."/>
        </authorList>
    </citation>
    <scope>NUCLEOTIDE SEQUENCE [LARGE SCALE GENOMIC DNA]</scope>
    <source>
        <strain evidence="2 3">KU27</strain>
    </source>
</reference>
<accession>M2R6W1</accession>
<gene>
    <name evidence="2" type="ORF">EHI5A_045990</name>
</gene>
<dbReference type="EMBL" id="KB444849">
    <property type="protein sequence ID" value="EMD45253.1"/>
    <property type="molecule type" value="Genomic_DNA"/>
</dbReference>
<feature type="region of interest" description="Disordered" evidence="1">
    <location>
        <begin position="110"/>
        <end position="136"/>
    </location>
</feature>
<dbReference type="Proteomes" id="UP000011755">
    <property type="component" value="Unassembled WGS sequence"/>
</dbReference>
<proteinExistence type="predicted"/>
<name>M2R6W1_ENTHI</name>
<evidence type="ECO:0000313" key="3">
    <source>
        <dbReference type="Proteomes" id="UP000011755"/>
    </source>
</evidence>
<organism evidence="2 3">
    <name type="scientific">Entamoeba histolytica KU27</name>
    <dbReference type="NCBI Taxonomy" id="885311"/>
    <lineage>
        <taxon>Eukaryota</taxon>
        <taxon>Amoebozoa</taxon>
        <taxon>Evosea</taxon>
        <taxon>Archamoebae</taxon>
        <taxon>Mastigamoebida</taxon>
        <taxon>Entamoebidae</taxon>
        <taxon>Entamoeba</taxon>
    </lineage>
</organism>
<evidence type="ECO:0000313" key="2">
    <source>
        <dbReference type="EMBL" id="EMD45253.1"/>
    </source>
</evidence>
<dbReference type="VEuPathDB" id="AmoebaDB:EHI5A_045990"/>
<dbReference type="OrthoDB" id="30216at2759"/>
<protein>
    <submittedName>
        <fullName evidence="2">Uncharacterized protein</fullName>
    </submittedName>
</protein>
<feature type="region of interest" description="Disordered" evidence="1">
    <location>
        <begin position="154"/>
        <end position="216"/>
    </location>
</feature>
<evidence type="ECO:0000256" key="1">
    <source>
        <dbReference type="SAM" id="MobiDB-lite"/>
    </source>
</evidence>
<dbReference type="AlphaFoldDB" id="M2R6W1"/>
<sequence length="422" mass="48716">MSSGSTNSYLNNSNGPELVYVTKIPEIKRMNYPNFSLTITPPNSDIPKILPLVTNIVPIIHSDAQHDFNGNTNTRSAIKPFNITPNIQSIQSIEPIDLIQPIQPLLVSNPHPKLNSDAQHDFNGNTNTRSAIKPFNITPNIQSIQSIEPIQPIQPIQPPLVSNPHPKLNSENTSKRRSKDNKGDLDSSETSSEPQKDHDKQLTSSHKKDKSEQKSDNENIKIKCMFSDLKDDNEIFKDEVITLTQKIFKKHDLRLNKEKLKTLYEFNNQSSLLSASVIQNILYNKTNVMFYFMTEQNLYGAYFSKFGSKPNDDKWMDDEKYRIYSIFRNKQFHLQEWKRKEFQDPDDTSKNILHAYGLFTPLNTEKEVIQTYCGIVVNKDKSMQWDDNFDDYYECTESKNPFFNTKDNRNEKIVKIIIIGQA</sequence>